<proteinExistence type="inferred from homology"/>
<dbReference type="Proteomes" id="UP000298616">
    <property type="component" value="Chromosome"/>
</dbReference>
<dbReference type="PRINTS" id="PR01438">
    <property type="entry name" value="UNVRSLSTRESS"/>
</dbReference>
<comment type="similarity">
    <text evidence="1">Belongs to the universal stress protein A family.</text>
</comment>
<organism evidence="3 4">
    <name type="scientific">Mangrovivirga cuniculi</name>
    <dbReference type="NCBI Taxonomy" id="2715131"/>
    <lineage>
        <taxon>Bacteria</taxon>
        <taxon>Pseudomonadati</taxon>
        <taxon>Bacteroidota</taxon>
        <taxon>Cytophagia</taxon>
        <taxon>Cytophagales</taxon>
        <taxon>Mangrovivirgaceae</taxon>
        <taxon>Mangrovivirga</taxon>
    </lineage>
</organism>
<dbReference type="KEGG" id="fpf:DCC35_02000"/>
<dbReference type="InterPro" id="IPR014729">
    <property type="entry name" value="Rossmann-like_a/b/a_fold"/>
</dbReference>
<protein>
    <recommendedName>
        <fullName evidence="2">UspA domain-containing protein</fullName>
    </recommendedName>
</protein>
<dbReference type="CDD" id="cd00293">
    <property type="entry name" value="USP-like"/>
    <property type="match status" value="1"/>
</dbReference>
<feature type="domain" description="UspA" evidence="2">
    <location>
        <begin position="14"/>
        <end position="63"/>
    </location>
</feature>
<evidence type="ECO:0000313" key="4">
    <source>
        <dbReference type="Proteomes" id="UP000298616"/>
    </source>
</evidence>
<dbReference type="SUPFAM" id="SSF52402">
    <property type="entry name" value="Adenine nucleotide alpha hydrolases-like"/>
    <property type="match status" value="1"/>
</dbReference>
<dbReference type="Gene3D" id="3.40.50.620">
    <property type="entry name" value="HUPs"/>
    <property type="match status" value="1"/>
</dbReference>
<gene>
    <name evidence="3" type="ORF">DCC35_02000</name>
</gene>
<sequence length="66" mass="7199">MVNVNVSTYDAYKEDAGISAFAEDNDIDLIAIGTHGRKGLMHTISGSIAEDLVNHTNKPVWTCHIK</sequence>
<accession>A0A4D7JM04</accession>
<dbReference type="InterPro" id="IPR006015">
    <property type="entry name" value="Universal_stress_UspA"/>
</dbReference>
<evidence type="ECO:0000259" key="2">
    <source>
        <dbReference type="Pfam" id="PF00582"/>
    </source>
</evidence>
<keyword evidence="4" id="KW-1185">Reference proteome</keyword>
<dbReference type="EMBL" id="CP028923">
    <property type="protein sequence ID" value="QCK13612.1"/>
    <property type="molecule type" value="Genomic_DNA"/>
</dbReference>
<reference evidence="3 4" key="1">
    <citation type="submission" date="2018-04" db="EMBL/GenBank/DDBJ databases">
        <title>Complete genome uncultured novel isolate.</title>
        <authorList>
            <person name="Merlino G."/>
        </authorList>
    </citation>
    <scope>NUCLEOTIDE SEQUENCE [LARGE SCALE GENOMIC DNA]</scope>
    <source>
        <strain evidence="4">R1DC9</strain>
    </source>
</reference>
<dbReference type="AlphaFoldDB" id="A0A4D7JM04"/>
<dbReference type="OrthoDB" id="1522603at2"/>
<dbReference type="Pfam" id="PF00582">
    <property type="entry name" value="Usp"/>
    <property type="match status" value="1"/>
</dbReference>
<evidence type="ECO:0000313" key="3">
    <source>
        <dbReference type="EMBL" id="QCK13612.1"/>
    </source>
</evidence>
<evidence type="ECO:0000256" key="1">
    <source>
        <dbReference type="ARBA" id="ARBA00008791"/>
    </source>
</evidence>
<dbReference type="InterPro" id="IPR006016">
    <property type="entry name" value="UspA"/>
</dbReference>
<name>A0A4D7JM04_9BACT</name>